<dbReference type="AlphaFoldDB" id="A0A2V2BJV3"/>
<proteinExistence type="predicted"/>
<gene>
    <name evidence="1" type="ORF">C7431_1044</name>
</gene>
<evidence type="ECO:0000313" key="2">
    <source>
        <dbReference type="Proteomes" id="UP000245981"/>
    </source>
</evidence>
<evidence type="ECO:0000313" key="1">
    <source>
        <dbReference type="EMBL" id="PWK97331.1"/>
    </source>
</evidence>
<dbReference type="RefSeq" id="WP_096012040.1">
    <property type="nucleotide sequence ID" value="NZ_CP125958.1"/>
</dbReference>
<comment type="caution">
    <text evidence="1">The sequence shown here is derived from an EMBL/GenBank/DDBJ whole genome shotgun (WGS) entry which is preliminary data.</text>
</comment>
<dbReference type="Pfam" id="PF20212">
    <property type="entry name" value="DUF6572"/>
    <property type="match status" value="1"/>
</dbReference>
<reference evidence="1 2" key="1">
    <citation type="submission" date="2018-05" db="EMBL/GenBank/DDBJ databases">
        <title>Genomic Encyclopedia of Type Strains, Phase IV (KMG-V): Genome sequencing to study the core and pangenomes of soil and plant-associated prokaryotes.</title>
        <authorList>
            <person name="Whitman W."/>
        </authorList>
    </citation>
    <scope>NUCLEOTIDE SEQUENCE [LARGE SCALE GENOMIC DNA]</scope>
    <source>
        <strain evidence="1 2">PNA 200-10</strain>
    </source>
</reference>
<dbReference type="InterPro" id="IPR046702">
    <property type="entry name" value="DUF6572"/>
</dbReference>
<accession>A0A2V2BJV3</accession>
<dbReference type="GeneID" id="99738077"/>
<dbReference type="OrthoDB" id="2229810at2"/>
<dbReference type="Proteomes" id="UP000245981">
    <property type="component" value="Unassembled WGS sequence"/>
</dbReference>
<protein>
    <submittedName>
        <fullName evidence="1">Uncharacterized protein</fullName>
    </submittedName>
</protein>
<name>A0A2V2BJV3_9GAMM</name>
<organism evidence="1 2">
    <name type="scientific">Pantoea allii</name>
    <dbReference type="NCBI Taxonomy" id="574096"/>
    <lineage>
        <taxon>Bacteria</taxon>
        <taxon>Pseudomonadati</taxon>
        <taxon>Pseudomonadota</taxon>
        <taxon>Gammaproteobacteria</taxon>
        <taxon>Enterobacterales</taxon>
        <taxon>Erwiniaceae</taxon>
        <taxon>Pantoea</taxon>
    </lineage>
</organism>
<dbReference type="EMBL" id="QGHF01000004">
    <property type="protein sequence ID" value="PWK97331.1"/>
    <property type="molecule type" value="Genomic_DNA"/>
</dbReference>
<sequence length="110" mass="12560">MSIEEINKIDFINTSNEDDELVLLGITDHLSWGDDVNEHLLLLQDKVNAYLNFILSGQMIELFPAACGKSKFCIQVFFKFLPPKEVDDFLSKFQAALKEYNVDLITHHVG</sequence>